<reference evidence="2" key="1">
    <citation type="submission" date="2016-04" db="EMBL/GenBank/DDBJ databases">
        <title>Fast-growing isolate from the root nodules of Vavilovia formosa.</title>
        <authorList>
            <person name="Kimeklis A."/>
            <person name="Safronova V."/>
            <person name="Belimov A."/>
            <person name="Andronov E."/>
        </authorList>
    </citation>
    <scope>NUCLEOTIDE SEQUENCE [LARGE SCALE GENOMIC DNA]</scope>
    <source>
        <strain evidence="2">Vaf-46</strain>
    </source>
</reference>
<accession>A0A179BB80</accession>
<comment type="caution">
    <text evidence="2">The sequence shown here is derived from an EMBL/GenBank/DDBJ whole genome shotgun (WGS) entry which is preliminary data.</text>
</comment>
<evidence type="ECO:0000259" key="1">
    <source>
        <dbReference type="Pfam" id="PF07693"/>
    </source>
</evidence>
<dbReference type="InterPro" id="IPR052754">
    <property type="entry name" value="NTPase_KAP_P-loop"/>
</dbReference>
<dbReference type="EMBL" id="LWBS01000461">
    <property type="protein sequence ID" value="OAP88264.1"/>
    <property type="molecule type" value="Genomic_DNA"/>
</dbReference>
<name>A0A179BB80_RHILE</name>
<protein>
    <submittedName>
        <fullName evidence="2">NTPase KAP</fullName>
    </submittedName>
</protein>
<gene>
    <name evidence="2" type="ORF">A4U53_09220</name>
</gene>
<proteinExistence type="predicted"/>
<dbReference type="Gene3D" id="3.40.50.300">
    <property type="entry name" value="P-loop containing nucleotide triphosphate hydrolases"/>
    <property type="match status" value="1"/>
</dbReference>
<dbReference type="AlphaFoldDB" id="A0A179BB80"/>
<dbReference type="InterPro" id="IPR027417">
    <property type="entry name" value="P-loop_NTPase"/>
</dbReference>
<evidence type="ECO:0000313" key="2">
    <source>
        <dbReference type="EMBL" id="OAP88264.1"/>
    </source>
</evidence>
<dbReference type="PANTHER" id="PTHR22674">
    <property type="entry name" value="NTPASE, KAP FAMILY P-LOOP DOMAIN-CONTAINING 1"/>
    <property type="match status" value="1"/>
</dbReference>
<dbReference type="PANTHER" id="PTHR22674:SF6">
    <property type="entry name" value="NTPASE KAP FAMILY P-LOOP DOMAIN-CONTAINING PROTEIN 1"/>
    <property type="match status" value="1"/>
</dbReference>
<feature type="domain" description="KAP NTPase" evidence="1">
    <location>
        <begin position="23"/>
        <end position="317"/>
    </location>
</feature>
<dbReference type="InterPro" id="IPR011646">
    <property type="entry name" value="KAP_P-loop"/>
</dbReference>
<sequence length="751" mass="82892">MSEPIFHGDRPIQSENEDRFGFAALAHRVAESLTTQAANKGFVFGLERKWGSGKSSLLALTLLRLRGMNSAKVAAVEFRPWLIGDRDQLLSALFEDLAKAIAELQHAAGDATGATKLAANDVAEQVKSFARHLGPVGKLAGALGMFVPGASIAGELLEKIAAAAAEQADGPTLVAQKEKLAEALLDLNCRIVVAIDDVDRLEPKEVAELLRLVRSVADFPNVSYLLCYDATALSRAIETGTGVASGTAYLEKIVQTEVAVPRPESFALRRWFSSELQLFAECSEERIPYLQQVIDETGGRVLENPRAVVRILDSLRVYWPSLMGRVDLADLVWLRMIAVGSPNFYRWVEEYLVTFVALAGGRVHVSSEEREAMAKQMDEAMKLDCLDWEKHQFELERHLPGIQFQSFDKNKDERLFSRAKRASPSQDAKDKLLASPSHARLYFTLIDPPDGVTDLDITDLLAAARDGVNAVALLLINMGEQKGDTGATKVERLLDQLRYMEQDVLLGWPVEILIMGLSNAADELAKDASGDDWGYPRIWYLAKDLLRRLKVALPEERFDAALQALFQASTSLGFLTYLLRDETFGHGFFGNRPDPNERLTSRDGFDAVRATMLKRYSAVGLDQVMEEQRATSMLYAWSQAGGRDDLIELVVARASDEAWLLTFIQKLYGPRSTLSLDGLASFFKSPVSIIRRVYALLETDPEKQAARNIIHSIKSNIHLNNGDFEAVLVEWEARESGGEGGDAAAGPPEAP</sequence>
<organism evidence="2">
    <name type="scientific">Rhizobium leguminosarum</name>
    <dbReference type="NCBI Taxonomy" id="384"/>
    <lineage>
        <taxon>Bacteria</taxon>
        <taxon>Pseudomonadati</taxon>
        <taxon>Pseudomonadota</taxon>
        <taxon>Alphaproteobacteria</taxon>
        <taxon>Hyphomicrobiales</taxon>
        <taxon>Rhizobiaceae</taxon>
        <taxon>Rhizobium/Agrobacterium group</taxon>
        <taxon>Rhizobium</taxon>
    </lineage>
</organism>
<dbReference type="Pfam" id="PF07693">
    <property type="entry name" value="KAP_NTPase"/>
    <property type="match status" value="1"/>
</dbReference>
<dbReference type="SUPFAM" id="SSF52540">
    <property type="entry name" value="P-loop containing nucleoside triphosphate hydrolases"/>
    <property type="match status" value="1"/>
</dbReference>